<keyword evidence="8" id="KW-0564">Palmitate</keyword>
<keyword evidence="7" id="KW-0472">Membrane</keyword>
<evidence type="ECO:0000256" key="6">
    <source>
        <dbReference type="ARBA" id="ARBA00022960"/>
    </source>
</evidence>
<keyword evidence="10" id="KW-0449">Lipoprotein</keyword>
<dbReference type="RefSeq" id="XP_030828929.1">
    <property type="nucleotide sequence ID" value="XM_030973069.1"/>
</dbReference>
<evidence type="ECO:0000256" key="10">
    <source>
        <dbReference type="ARBA" id="ARBA00023288"/>
    </source>
</evidence>
<dbReference type="PANTHER" id="PTHR13502">
    <property type="entry name" value="CDC42 SMALL EFFECTOR PROTEIN HOMOLOG"/>
    <property type="match status" value="1"/>
</dbReference>
<evidence type="ECO:0000256" key="9">
    <source>
        <dbReference type="ARBA" id="ARBA00023212"/>
    </source>
</evidence>
<comment type="subcellular location">
    <subcellularLocation>
        <location evidence="1">Cell membrane</location>
        <topology evidence="1">Lipid-anchor</topology>
    </subcellularLocation>
    <subcellularLocation>
        <location evidence="2">Cytoplasm</location>
        <location evidence="2">Cytoskeleton</location>
    </subcellularLocation>
</comment>
<evidence type="ECO:0000256" key="7">
    <source>
        <dbReference type="ARBA" id="ARBA00023136"/>
    </source>
</evidence>
<evidence type="ECO:0000313" key="14">
    <source>
        <dbReference type="Proteomes" id="UP000007110"/>
    </source>
</evidence>
<dbReference type="Proteomes" id="UP000007110">
    <property type="component" value="Unassembled WGS sequence"/>
</dbReference>
<comment type="similarity">
    <text evidence="3">Belongs to the CDC42SE/SPEC family.</text>
</comment>
<proteinExistence type="inferred from homology"/>
<evidence type="ECO:0000256" key="5">
    <source>
        <dbReference type="ARBA" id="ARBA00022490"/>
    </source>
</evidence>
<dbReference type="FunFam" id="3.90.810.10:FF:000004">
    <property type="entry name" value="CDC42 small effector protein 2"/>
    <property type="match status" value="1"/>
</dbReference>
<evidence type="ECO:0000256" key="2">
    <source>
        <dbReference type="ARBA" id="ARBA00004245"/>
    </source>
</evidence>
<keyword evidence="5" id="KW-0963">Cytoplasm</keyword>
<sequence>MSDMLVCFTCCIPEQPPPRRRKIDRSMIGLPTNFTHTGHIGSGDMAPTPENNHLNSIQVQMSSKGGYEHLSPVAVDRKLIDVKRTAADTTEE</sequence>
<evidence type="ECO:0000256" key="11">
    <source>
        <dbReference type="SAM" id="MobiDB-lite"/>
    </source>
</evidence>
<dbReference type="AlphaFoldDB" id="A0A7M7MZS2"/>
<dbReference type="InterPro" id="IPR039056">
    <property type="entry name" value="SPEC"/>
</dbReference>
<dbReference type="GO" id="GO:0005856">
    <property type="term" value="C:cytoskeleton"/>
    <property type="evidence" value="ECO:0007669"/>
    <property type="project" value="UniProtKB-SubCell"/>
</dbReference>
<evidence type="ECO:0000256" key="8">
    <source>
        <dbReference type="ARBA" id="ARBA00023139"/>
    </source>
</evidence>
<dbReference type="GeneID" id="594046"/>
<evidence type="ECO:0000256" key="3">
    <source>
        <dbReference type="ARBA" id="ARBA00005720"/>
    </source>
</evidence>
<keyword evidence="9" id="KW-0206">Cytoskeleton</keyword>
<dbReference type="EnsemblMetazoa" id="XM_030973069">
    <property type="protein sequence ID" value="XP_030828929"/>
    <property type="gene ID" value="LOC594046"/>
</dbReference>
<evidence type="ECO:0000313" key="13">
    <source>
        <dbReference type="EnsemblMetazoa" id="XP_030828929"/>
    </source>
</evidence>
<dbReference type="PANTHER" id="PTHR13502:SF6">
    <property type="entry name" value="CDC42 SMALL EFFECTOR PROTEIN HOMOLOG"/>
    <property type="match status" value="1"/>
</dbReference>
<dbReference type="OMA" id="DMNMGLA"/>
<feature type="domain" description="CRIB" evidence="12">
    <location>
        <begin position="28"/>
        <end position="41"/>
    </location>
</feature>
<dbReference type="KEGG" id="spu:594046"/>
<dbReference type="GO" id="GO:0031267">
    <property type="term" value="F:small GTPase binding"/>
    <property type="evidence" value="ECO:0007669"/>
    <property type="project" value="InterPro"/>
</dbReference>
<dbReference type="InterPro" id="IPR036936">
    <property type="entry name" value="CRIB_dom_sf"/>
</dbReference>
<feature type="region of interest" description="Disordered" evidence="11">
    <location>
        <begin position="30"/>
        <end position="52"/>
    </location>
</feature>
<keyword evidence="14" id="KW-1185">Reference proteome</keyword>
<evidence type="ECO:0000256" key="4">
    <source>
        <dbReference type="ARBA" id="ARBA00022475"/>
    </source>
</evidence>
<accession>A0A7M7MZS2</accession>
<reference evidence="13" key="2">
    <citation type="submission" date="2021-01" db="UniProtKB">
        <authorList>
            <consortium name="EnsemblMetazoa"/>
        </authorList>
    </citation>
    <scope>IDENTIFICATION</scope>
</reference>
<dbReference type="GO" id="GO:0035023">
    <property type="term" value="P:regulation of Rho protein signal transduction"/>
    <property type="evidence" value="ECO:0007669"/>
    <property type="project" value="InterPro"/>
</dbReference>
<dbReference type="CDD" id="cd00132">
    <property type="entry name" value="CRIB"/>
    <property type="match status" value="1"/>
</dbReference>
<dbReference type="GO" id="GO:0005886">
    <property type="term" value="C:plasma membrane"/>
    <property type="evidence" value="ECO:0000318"/>
    <property type="project" value="GO_Central"/>
</dbReference>
<keyword evidence="4" id="KW-1003">Cell membrane</keyword>
<dbReference type="GO" id="GO:0008360">
    <property type="term" value="P:regulation of cell shape"/>
    <property type="evidence" value="ECO:0007669"/>
    <property type="project" value="UniProtKB-KW"/>
</dbReference>
<reference evidence="14" key="1">
    <citation type="submission" date="2015-02" db="EMBL/GenBank/DDBJ databases">
        <title>Genome sequencing for Strongylocentrotus purpuratus.</title>
        <authorList>
            <person name="Murali S."/>
            <person name="Liu Y."/>
            <person name="Vee V."/>
            <person name="English A."/>
            <person name="Wang M."/>
            <person name="Skinner E."/>
            <person name="Han Y."/>
            <person name="Muzny D.M."/>
            <person name="Worley K.C."/>
            <person name="Gibbs R.A."/>
        </authorList>
    </citation>
    <scope>NUCLEOTIDE SEQUENCE</scope>
</reference>
<evidence type="ECO:0000256" key="1">
    <source>
        <dbReference type="ARBA" id="ARBA00004193"/>
    </source>
</evidence>
<dbReference type="OrthoDB" id="5559822at2759"/>
<protein>
    <recommendedName>
        <fullName evidence="12">CRIB domain-containing protein</fullName>
    </recommendedName>
</protein>
<dbReference type="InParanoid" id="A0A7M7MZS2"/>
<evidence type="ECO:0000259" key="12">
    <source>
        <dbReference type="PROSITE" id="PS50108"/>
    </source>
</evidence>
<name>A0A7M7MZS2_STRPU</name>
<organism evidence="13 14">
    <name type="scientific">Strongylocentrotus purpuratus</name>
    <name type="common">Purple sea urchin</name>
    <dbReference type="NCBI Taxonomy" id="7668"/>
    <lineage>
        <taxon>Eukaryota</taxon>
        <taxon>Metazoa</taxon>
        <taxon>Echinodermata</taxon>
        <taxon>Eleutherozoa</taxon>
        <taxon>Echinozoa</taxon>
        <taxon>Echinoidea</taxon>
        <taxon>Euechinoidea</taxon>
        <taxon>Echinacea</taxon>
        <taxon>Camarodonta</taxon>
        <taxon>Echinidea</taxon>
        <taxon>Strongylocentrotidae</taxon>
        <taxon>Strongylocentrotus</taxon>
    </lineage>
</organism>
<dbReference type="InterPro" id="IPR000095">
    <property type="entry name" value="CRIB_dom"/>
</dbReference>
<dbReference type="PROSITE" id="PS50108">
    <property type="entry name" value="CRIB"/>
    <property type="match status" value="1"/>
</dbReference>
<dbReference type="FunCoup" id="A0A7M7MZS2">
    <property type="interactions" value="970"/>
</dbReference>
<dbReference type="Gene3D" id="3.90.810.10">
    <property type="entry name" value="CRIB domain"/>
    <property type="match status" value="1"/>
</dbReference>
<keyword evidence="6" id="KW-0133">Cell shape</keyword>